<reference evidence="1" key="1">
    <citation type="submission" date="2018-11" db="EMBL/GenBank/DDBJ databases">
        <authorList>
            <consortium name="Genoscope - CEA"/>
            <person name="William W."/>
        </authorList>
    </citation>
    <scope>NUCLEOTIDE SEQUENCE [LARGE SCALE GENOMIC DNA]</scope>
    <source>
        <strain evidence="1">T9AD</strain>
    </source>
</reference>
<dbReference type="AlphaFoldDB" id="A0A653BAV8"/>
<accession>A0A653BAV8</accession>
<gene>
    <name evidence="1" type="ORF">POT9AD_4724</name>
</gene>
<name>A0A653BAV8_ECTOL</name>
<dbReference type="EMBL" id="LR130779">
    <property type="protein sequence ID" value="VDN65699.1"/>
    <property type="molecule type" value="Genomic_DNA"/>
</dbReference>
<evidence type="ECO:0000313" key="1">
    <source>
        <dbReference type="EMBL" id="VDN65699.1"/>
    </source>
</evidence>
<proteinExistence type="predicted"/>
<sequence>MRRTGKLDFAWGRVALALIVRVLLRGVGAPGYRAAPGDSIRVEVPGPRQANCVIERCNYRVWRRLAPPT</sequence>
<organism evidence="1">
    <name type="scientific">Ectopseudomonas oleovorans</name>
    <name type="common">Pseudomonas oleovorans</name>
    <dbReference type="NCBI Taxonomy" id="301"/>
    <lineage>
        <taxon>Bacteria</taxon>
        <taxon>Pseudomonadati</taxon>
        <taxon>Pseudomonadota</taxon>
        <taxon>Gammaproteobacteria</taxon>
        <taxon>Pseudomonadales</taxon>
        <taxon>Pseudomonadaceae</taxon>
        <taxon>Ectopseudomonas</taxon>
    </lineage>
</organism>
<protein>
    <submittedName>
        <fullName evidence="1">Uncharacterized protein</fullName>
    </submittedName>
</protein>